<keyword evidence="6" id="KW-1133">Transmembrane helix</keyword>
<feature type="compositionally biased region" description="Polar residues" evidence="5">
    <location>
        <begin position="99"/>
        <end position="116"/>
    </location>
</feature>
<keyword evidence="6" id="KW-0472">Membrane</keyword>
<dbReference type="Pfam" id="PF05730">
    <property type="entry name" value="CFEM"/>
    <property type="match status" value="1"/>
</dbReference>
<proteinExistence type="predicted"/>
<protein>
    <recommendedName>
        <fullName evidence="7">CFEM domain-containing protein</fullName>
    </recommendedName>
</protein>
<dbReference type="InterPro" id="IPR008427">
    <property type="entry name" value="Extracellular_membr_CFEM_dom"/>
</dbReference>
<accession>A0A0W0G6G5</accession>
<name>A0A0W0G6G5_MONRR</name>
<dbReference type="PROSITE" id="PS52012">
    <property type="entry name" value="CFEM"/>
    <property type="match status" value="1"/>
</dbReference>
<feature type="domain" description="CFEM" evidence="7">
    <location>
        <begin position="1"/>
        <end position="79"/>
    </location>
</feature>
<evidence type="ECO:0000313" key="9">
    <source>
        <dbReference type="Proteomes" id="UP000054988"/>
    </source>
</evidence>
<feature type="compositionally biased region" description="Low complexity" evidence="5">
    <location>
        <begin position="53"/>
        <end position="63"/>
    </location>
</feature>
<evidence type="ECO:0000259" key="7">
    <source>
        <dbReference type="PROSITE" id="PS52012"/>
    </source>
</evidence>
<evidence type="ECO:0000313" key="8">
    <source>
        <dbReference type="EMBL" id="KTB44163.1"/>
    </source>
</evidence>
<evidence type="ECO:0000256" key="2">
    <source>
        <dbReference type="ARBA" id="ARBA00022525"/>
    </source>
</evidence>
<sequence length="157" mass="15527">MQALPAGPCNAITDLQCICTNEAYQQALRDCLSANCNAEDMQSAMNLQQQNCGSLSAPSGSPSAPAPSGPPATTGEQPTAPSSPPPSSAPAPTGGSTTVPKPTTGTSIQPAASSTAIPGTSVTGNAAQGQATLLFTQDVLVAFGMVWAGMLLGVLLV</sequence>
<evidence type="ECO:0000256" key="1">
    <source>
        <dbReference type="ARBA" id="ARBA00004613"/>
    </source>
</evidence>
<keyword evidence="2" id="KW-0964">Secreted</keyword>
<evidence type="ECO:0000256" key="5">
    <source>
        <dbReference type="SAM" id="MobiDB-lite"/>
    </source>
</evidence>
<evidence type="ECO:0000256" key="3">
    <source>
        <dbReference type="ARBA" id="ARBA00022729"/>
    </source>
</evidence>
<comment type="caution">
    <text evidence="8">The sequence shown here is derived from an EMBL/GenBank/DDBJ whole genome shotgun (WGS) entry which is preliminary data.</text>
</comment>
<keyword evidence="6" id="KW-0812">Transmembrane</keyword>
<feature type="transmembrane region" description="Helical" evidence="6">
    <location>
        <begin position="139"/>
        <end position="156"/>
    </location>
</feature>
<dbReference type="EMBL" id="LATX01000985">
    <property type="protein sequence ID" value="KTB44163.1"/>
    <property type="molecule type" value="Genomic_DNA"/>
</dbReference>
<gene>
    <name evidence="8" type="ORF">WG66_3261</name>
</gene>
<evidence type="ECO:0000256" key="6">
    <source>
        <dbReference type="SAM" id="Phobius"/>
    </source>
</evidence>
<dbReference type="Proteomes" id="UP000054988">
    <property type="component" value="Unassembled WGS sequence"/>
</dbReference>
<keyword evidence="4" id="KW-1015">Disulfide bond</keyword>
<dbReference type="GO" id="GO:0005576">
    <property type="term" value="C:extracellular region"/>
    <property type="evidence" value="ECO:0007669"/>
    <property type="project" value="UniProtKB-SubCell"/>
</dbReference>
<feature type="region of interest" description="Disordered" evidence="5">
    <location>
        <begin position="49"/>
        <end position="116"/>
    </location>
</feature>
<dbReference type="AlphaFoldDB" id="A0A0W0G6G5"/>
<evidence type="ECO:0000256" key="4">
    <source>
        <dbReference type="ARBA" id="ARBA00023157"/>
    </source>
</evidence>
<organism evidence="8 9">
    <name type="scientific">Moniliophthora roreri</name>
    <name type="common">Frosty pod rot fungus</name>
    <name type="synonym">Monilia roreri</name>
    <dbReference type="NCBI Taxonomy" id="221103"/>
    <lineage>
        <taxon>Eukaryota</taxon>
        <taxon>Fungi</taxon>
        <taxon>Dikarya</taxon>
        <taxon>Basidiomycota</taxon>
        <taxon>Agaricomycotina</taxon>
        <taxon>Agaricomycetes</taxon>
        <taxon>Agaricomycetidae</taxon>
        <taxon>Agaricales</taxon>
        <taxon>Marasmiineae</taxon>
        <taxon>Marasmiaceae</taxon>
        <taxon>Moniliophthora</taxon>
    </lineage>
</organism>
<keyword evidence="3" id="KW-0732">Signal</keyword>
<reference evidence="8 9" key="1">
    <citation type="submission" date="2015-12" db="EMBL/GenBank/DDBJ databases">
        <title>Draft genome sequence of Moniliophthora roreri, the causal agent of frosty pod rot of cacao.</title>
        <authorList>
            <person name="Aime M.C."/>
            <person name="Diaz-Valderrama J.R."/>
            <person name="Kijpornyongpan T."/>
            <person name="Phillips-Mora W."/>
        </authorList>
    </citation>
    <scope>NUCLEOTIDE SEQUENCE [LARGE SCALE GENOMIC DNA]</scope>
    <source>
        <strain evidence="8 9">MCA 2952</strain>
    </source>
</reference>
<comment type="subcellular location">
    <subcellularLocation>
        <location evidence="1">Secreted</location>
    </subcellularLocation>
</comment>